<dbReference type="PANTHER" id="PTHR40695">
    <property type="entry name" value="4-PHOSPHOPANTOATE--BETA-ALANINE LIGASE"/>
    <property type="match status" value="1"/>
</dbReference>
<comment type="caution">
    <text evidence="5">The sequence shown here is derived from an EMBL/GenBank/DDBJ whole genome shotgun (WGS) entry which is preliminary data.</text>
</comment>
<evidence type="ECO:0000313" key="5">
    <source>
        <dbReference type="EMBL" id="KKS45951.1"/>
    </source>
</evidence>
<sequence length="246" mass="27226">MIDPKHPRYQSLLIREKLTSAFKRGITSSAGLIAHGRGEAFDYLLGEKTGAFAHEAIKAAAATLILSKKAVLSVNGNAAALAGQSMILIAKTLNCPLEVNLYHHSLKRVEAIEDLLQKKAGSHLLKFSKYKKMVIPGIASKRKITLREGIGSADCIFIPLEDGDRSHALKQLGKRVITVDLNPLSRTAQAADITIIDNIVRCLPLLLNNIRKMRNYPKENLEKTVKGYDNRKIIRQALKVICYHNL</sequence>
<dbReference type="InterPro" id="IPR038138">
    <property type="entry name" value="PPS/PS_sf"/>
</dbReference>
<evidence type="ECO:0000313" key="6">
    <source>
        <dbReference type="Proteomes" id="UP000034320"/>
    </source>
</evidence>
<keyword evidence="3" id="KW-0067">ATP-binding</keyword>
<keyword evidence="2" id="KW-0547">Nucleotide-binding</keyword>
<dbReference type="Pfam" id="PF02006">
    <property type="entry name" value="PPS_PS"/>
    <property type="match status" value="1"/>
</dbReference>
<dbReference type="PIRSF" id="PIRSF004853">
    <property type="entry name" value="UCP004853"/>
    <property type="match status" value="1"/>
</dbReference>
<keyword evidence="1" id="KW-0436">Ligase</keyword>
<dbReference type="PANTHER" id="PTHR40695:SF1">
    <property type="entry name" value="4-PHOSPHOPANTOATE--BETA-ALANINE LIGASE"/>
    <property type="match status" value="1"/>
</dbReference>
<dbReference type="GO" id="GO:0015937">
    <property type="term" value="P:coenzyme A biosynthetic process"/>
    <property type="evidence" value="ECO:0007669"/>
    <property type="project" value="UniProtKB-KW"/>
</dbReference>
<proteinExistence type="predicted"/>
<dbReference type="Gene3D" id="3.40.50.12640">
    <property type="entry name" value="Phosphopantoate/pantothenate synthetase"/>
    <property type="match status" value="1"/>
</dbReference>
<evidence type="ECO:0000256" key="4">
    <source>
        <dbReference type="ARBA" id="ARBA00022993"/>
    </source>
</evidence>
<protein>
    <recommendedName>
        <fullName evidence="7">4-phosphopantoate--beta-alanine ligase</fullName>
    </recommendedName>
</protein>
<dbReference type="Proteomes" id="UP000034320">
    <property type="component" value="Unassembled WGS sequence"/>
</dbReference>
<dbReference type="AlphaFoldDB" id="A0A0G1BI17"/>
<dbReference type="NCBIfam" id="NF010324">
    <property type="entry name" value="PRK13761.1"/>
    <property type="match status" value="1"/>
</dbReference>
<name>A0A0G1BI17_9BACT</name>
<evidence type="ECO:0000256" key="3">
    <source>
        <dbReference type="ARBA" id="ARBA00022840"/>
    </source>
</evidence>
<dbReference type="GO" id="GO:0005524">
    <property type="term" value="F:ATP binding"/>
    <property type="evidence" value="ECO:0007669"/>
    <property type="project" value="UniProtKB-KW"/>
</dbReference>
<organism evidence="5 6">
    <name type="scientific">Candidatus Gottesmanbacteria bacterium GW2011_GWA2_42_18</name>
    <dbReference type="NCBI Taxonomy" id="1618442"/>
    <lineage>
        <taxon>Bacteria</taxon>
        <taxon>Candidatus Gottesmaniibacteriota</taxon>
    </lineage>
</organism>
<evidence type="ECO:0008006" key="7">
    <source>
        <dbReference type="Google" id="ProtNLM"/>
    </source>
</evidence>
<dbReference type="PATRIC" id="fig|1618442.3.peg.1011"/>
<evidence type="ECO:0000256" key="2">
    <source>
        <dbReference type="ARBA" id="ARBA00022741"/>
    </source>
</evidence>
<dbReference type="GO" id="GO:0016874">
    <property type="term" value="F:ligase activity"/>
    <property type="evidence" value="ECO:0007669"/>
    <property type="project" value="UniProtKB-KW"/>
</dbReference>
<reference evidence="5 6" key="1">
    <citation type="journal article" date="2015" name="Nature">
        <title>rRNA introns, odd ribosomes, and small enigmatic genomes across a large radiation of phyla.</title>
        <authorList>
            <person name="Brown C.T."/>
            <person name="Hug L.A."/>
            <person name="Thomas B.C."/>
            <person name="Sharon I."/>
            <person name="Castelle C.J."/>
            <person name="Singh A."/>
            <person name="Wilkins M.J."/>
            <person name="Williams K.H."/>
            <person name="Banfield J.F."/>
        </authorList>
    </citation>
    <scope>NUCLEOTIDE SEQUENCE [LARGE SCALE GENOMIC DNA]</scope>
</reference>
<dbReference type="InterPro" id="IPR002855">
    <property type="entry name" value="PPS/PS"/>
</dbReference>
<keyword evidence="4" id="KW-0173">Coenzyme A biosynthesis</keyword>
<accession>A0A0G1BI17</accession>
<evidence type="ECO:0000256" key="1">
    <source>
        <dbReference type="ARBA" id="ARBA00022598"/>
    </source>
</evidence>
<gene>
    <name evidence="5" type="ORF">UV09_C0025G0006</name>
</gene>
<dbReference type="EMBL" id="LCDD01000025">
    <property type="protein sequence ID" value="KKS45951.1"/>
    <property type="molecule type" value="Genomic_DNA"/>
</dbReference>